<dbReference type="InterPro" id="IPR000412">
    <property type="entry name" value="ABC_2_transport"/>
</dbReference>
<dbReference type="PANTHER" id="PTHR43229:SF2">
    <property type="entry name" value="NODULATION PROTEIN J"/>
    <property type="match status" value="1"/>
</dbReference>
<evidence type="ECO:0000259" key="6">
    <source>
        <dbReference type="PROSITE" id="PS51012"/>
    </source>
</evidence>
<evidence type="ECO:0000313" key="7">
    <source>
        <dbReference type="EMBL" id="AUG56409.1"/>
    </source>
</evidence>
<dbReference type="Pfam" id="PF01061">
    <property type="entry name" value="ABC2_membrane"/>
    <property type="match status" value="1"/>
</dbReference>
<dbReference type="PROSITE" id="PS51012">
    <property type="entry name" value="ABC_TM2"/>
    <property type="match status" value="1"/>
</dbReference>
<dbReference type="Proteomes" id="UP000233534">
    <property type="component" value="Chromosome"/>
</dbReference>
<dbReference type="PIRSF" id="PIRSF006648">
    <property type="entry name" value="DrrB"/>
    <property type="match status" value="1"/>
</dbReference>
<evidence type="ECO:0000256" key="4">
    <source>
        <dbReference type="ARBA" id="ARBA00023136"/>
    </source>
</evidence>
<dbReference type="PANTHER" id="PTHR43229">
    <property type="entry name" value="NODULATION PROTEIN J"/>
    <property type="match status" value="1"/>
</dbReference>
<dbReference type="GO" id="GO:0043190">
    <property type="term" value="C:ATP-binding cassette (ABC) transporter complex"/>
    <property type="evidence" value="ECO:0007669"/>
    <property type="project" value="InterPro"/>
</dbReference>
<evidence type="ECO:0000256" key="2">
    <source>
        <dbReference type="ARBA" id="ARBA00022692"/>
    </source>
</evidence>
<keyword evidence="3 5" id="KW-1133">Transmembrane helix</keyword>
<evidence type="ECO:0000313" key="8">
    <source>
        <dbReference type="Proteomes" id="UP000233534"/>
    </source>
</evidence>
<keyword evidence="5" id="KW-1003">Cell membrane</keyword>
<reference evidence="7 8" key="1">
    <citation type="submission" date="2017-12" db="EMBL/GenBank/DDBJ databases">
        <title>Complete genome sequence of Herbivorax saccincola GGR1, a novel Cellulosome-producing hydrolytic bacterium in a thermophilic biogas plant, established by Illumina and Nanopore MinION sequencing.</title>
        <authorList>
            <person name="Pechtl A."/>
            <person name="Ruckert C."/>
            <person name="Koeck D.E."/>
            <person name="Maus I."/>
            <person name="Winkler A."/>
            <person name="Kalinowski J."/>
            <person name="Puhler A."/>
            <person name="Schwarz W.W."/>
            <person name="Zverlov V.V."/>
            <person name="Schluter A."/>
            <person name="Liebl W."/>
        </authorList>
    </citation>
    <scope>NUCLEOTIDE SEQUENCE [LARGE SCALE GENOMIC DNA]</scope>
    <source>
        <strain evidence="8">SR1</strain>
    </source>
</reference>
<keyword evidence="2 5" id="KW-0812">Transmembrane</keyword>
<feature type="transmembrane region" description="Helical" evidence="5">
    <location>
        <begin position="254"/>
        <end position="276"/>
    </location>
</feature>
<dbReference type="KEGG" id="hsc:HVS_02260"/>
<gene>
    <name evidence="7" type="ORF">HVS_02260</name>
</gene>
<feature type="domain" description="ABC transmembrane type-2" evidence="6">
    <location>
        <begin position="18"/>
        <end position="279"/>
    </location>
</feature>
<protein>
    <recommendedName>
        <fullName evidence="5">Transport permease protein</fullName>
    </recommendedName>
</protein>
<keyword evidence="4 5" id="KW-0472">Membrane</keyword>
<keyword evidence="5" id="KW-0813">Transport</keyword>
<comment type="subcellular location">
    <subcellularLocation>
        <location evidence="5">Cell membrane</location>
        <topology evidence="5">Multi-pass membrane protein</topology>
    </subcellularLocation>
    <subcellularLocation>
        <location evidence="1">Membrane</location>
        <topology evidence="1">Multi-pass membrane protein</topology>
    </subcellularLocation>
</comment>
<accession>A0A2K9DZ31</accession>
<dbReference type="InterPro" id="IPR013525">
    <property type="entry name" value="ABC2_TM"/>
</dbReference>
<evidence type="ECO:0000256" key="5">
    <source>
        <dbReference type="RuleBase" id="RU361157"/>
    </source>
</evidence>
<feature type="transmembrane region" description="Helical" evidence="5">
    <location>
        <begin position="178"/>
        <end position="196"/>
    </location>
</feature>
<dbReference type="InterPro" id="IPR047817">
    <property type="entry name" value="ABC2_TM_bact-type"/>
</dbReference>
<dbReference type="AlphaFoldDB" id="A0A2K9DZ31"/>
<proteinExistence type="inferred from homology"/>
<organism evidence="7 8">
    <name type="scientific">Acetivibrio saccincola</name>
    <dbReference type="NCBI Taxonomy" id="1677857"/>
    <lineage>
        <taxon>Bacteria</taxon>
        <taxon>Bacillati</taxon>
        <taxon>Bacillota</taxon>
        <taxon>Clostridia</taxon>
        <taxon>Eubacteriales</taxon>
        <taxon>Oscillospiraceae</taxon>
        <taxon>Acetivibrio</taxon>
    </lineage>
</organism>
<comment type="similarity">
    <text evidence="5">Belongs to the ABC-2 integral membrane protein family.</text>
</comment>
<dbReference type="EMBL" id="CP025197">
    <property type="protein sequence ID" value="AUG56409.1"/>
    <property type="molecule type" value="Genomic_DNA"/>
</dbReference>
<evidence type="ECO:0000256" key="3">
    <source>
        <dbReference type="ARBA" id="ARBA00022989"/>
    </source>
</evidence>
<keyword evidence="8" id="KW-1185">Reference proteome</keyword>
<feature type="transmembrane region" description="Helical" evidence="5">
    <location>
        <begin position="20"/>
        <end position="42"/>
    </location>
</feature>
<dbReference type="RefSeq" id="WP_101298811.1">
    <property type="nucleotide sequence ID" value="NZ_CP025197.1"/>
</dbReference>
<dbReference type="InterPro" id="IPR051784">
    <property type="entry name" value="Nod_factor_ABC_transporter"/>
</dbReference>
<feature type="transmembrane region" description="Helical" evidence="5">
    <location>
        <begin position="104"/>
        <end position="127"/>
    </location>
</feature>
<name>A0A2K9DZ31_9FIRM</name>
<feature type="transmembrane region" description="Helical" evidence="5">
    <location>
        <begin position="147"/>
        <end position="166"/>
    </location>
</feature>
<feature type="transmembrane region" description="Helical" evidence="5">
    <location>
        <begin position="62"/>
        <end position="83"/>
    </location>
</feature>
<dbReference type="GO" id="GO:0140359">
    <property type="term" value="F:ABC-type transporter activity"/>
    <property type="evidence" value="ECO:0007669"/>
    <property type="project" value="InterPro"/>
</dbReference>
<sequence>MLKAMVIRNLKLYFRDKAAVFFSLLGVLIIILLYVLFLGKMIAQTAEGFSDAVARFFTDSWVMAGVIASATMTTCLGGFGIMVEDKAKNISKDFESSPIPRSKLVLAYIISSVVIGLIMSVFTFLLGELYIVMLGGEFLSLHGLLKALGIIVLSVGASSAIVFLLVTFIKSMNAFSNLSILIGTLIGFLTGVYVPIGNLPVFIQNVIKIFPISHGAAALRQVMVQEAISLEHIPADIKAFMGIEFEVGGNIMPFWLYLAILFGTLVVFYFLSVLVVSKCKVRS</sequence>
<evidence type="ECO:0000256" key="1">
    <source>
        <dbReference type="ARBA" id="ARBA00004141"/>
    </source>
</evidence>